<keyword evidence="1 2" id="KW-0238">DNA-binding</keyword>
<dbReference type="SUPFAM" id="SSF46689">
    <property type="entry name" value="Homeodomain-like"/>
    <property type="match status" value="1"/>
</dbReference>
<dbReference type="RefSeq" id="WP_097152097.1">
    <property type="nucleotide sequence ID" value="NZ_OBEL01000001.1"/>
</dbReference>
<dbReference type="GO" id="GO:0003677">
    <property type="term" value="F:DNA binding"/>
    <property type="evidence" value="ECO:0007669"/>
    <property type="project" value="UniProtKB-UniRule"/>
</dbReference>
<keyword evidence="5" id="KW-1185">Reference proteome</keyword>
<evidence type="ECO:0000256" key="1">
    <source>
        <dbReference type="ARBA" id="ARBA00023125"/>
    </source>
</evidence>
<accession>A0A285NEH2</accession>
<sequence length="187" mass="21168">MSKSQRFSKSDWIEVGGLLLKNEGPDALVVDRLCEKAGRTKGSFYHHFKDHSTYLQALIDEWERRNTLDVIEKAARQSGASQQLEALNELTLALDLKLEIAIRQLAGRSQLVGELVQAVDQKRLRFLEDLYISLNRPFAIPPRRIAELEYSAFLGSILLWPTMNSAERSELSAAFTHLLIKASNSEN</sequence>
<gene>
    <name evidence="4" type="ORF">SAMN06265368_0811</name>
</gene>
<protein>
    <submittedName>
        <fullName evidence="4">Transcriptional regulator, TetR family</fullName>
    </submittedName>
</protein>
<dbReference type="EMBL" id="OBEL01000001">
    <property type="protein sequence ID" value="SNZ07293.1"/>
    <property type="molecule type" value="Genomic_DNA"/>
</dbReference>
<proteinExistence type="predicted"/>
<dbReference type="AlphaFoldDB" id="A0A285NEH2"/>
<evidence type="ECO:0000256" key="2">
    <source>
        <dbReference type="PROSITE-ProRule" id="PRU00335"/>
    </source>
</evidence>
<dbReference type="Gene3D" id="1.10.357.10">
    <property type="entry name" value="Tetracycline Repressor, domain 2"/>
    <property type="match status" value="1"/>
</dbReference>
<evidence type="ECO:0000313" key="5">
    <source>
        <dbReference type="Proteomes" id="UP000219439"/>
    </source>
</evidence>
<name>A0A285NEH2_9HYPH</name>
<dbReference type="Proteomes" id="UP000219439">
    <property type="component" value="Unassembled WGS sequence"/>
</dbReference>
<feature type="DNA-binding region" description="H-T-H motif" evidence="2">
    <location>
        <begin position="29"/>
        <end position="48"/>
    </location>
</feature>
<dbReference type="PROSITE" id="PS50977">
    <property type="entry name" value="HTH_TETR_2"/>
    <property type="match status" value="1"/>
</dbReference>
<feature type="domain" description="HTH tetR-type" evidence="3">
    <location>
        <begin position="6"/>
        <end position="66"/>
    </location>
</feature>
<reference evidence="4 5" key="1">
    <citation type="submission" date="2017-09" db="EMBL/GenBank/DDBJ databases">
        <authorList>
            <person name="Ehlers B."/>
            <person name="Leendertz F.H."/>
        </authorList>
    </citation>
    <scope>NUCLEOTIDE SEQUENCE [LARGE SCALE GENOMIC DNA]</scope>
    <source>
        <strain evidence="4 5">DSM 18289</strain>
    </source>
</reference>
<evidence type="ECO:0000259" key="3">
    <source>
        <dbReference type="PROSITE" id="PS50977"/>
    </source>
</evidence>
<dbReference type="InterPro" id="IPR009057">
    <property type="entry name" value="Homeodomain-like_sf"/>
</dbReference>
<dbReference type="InterPro" id="IPR001647">
    <property type="entry name" value="HTH_TetR"/>
</dbReference>
<organism evidence="4 5">
    <name type="scientific">Cohaesibacter gelatinilyticus</name>
    <dbReference type="NCBI Taxonomy" id="372072"/>
    <lineage>
        <taxon>Bacteria</taxon>
        <taxon>Pseudomonadati</taxon>
        <taxon>Pseudomonadota</taxon>
        <taxon>Alphaproteobacteria</taxon>
        <taxon>Hyphomicrobiales</taxon>
        <taxon>Cohaesibacteraceae</taxon>
    </lineage>
</organism>
<evidence type="ECO:0000313" key="4">
    <source>
        <dbReference type="EMBL" id="SNZ07293.1"/>
    </source>
</evidence>